<feature type="compositionally biased region" description="Gly residues" evidence="1">
    <location>
        <begin position="7"/>
        <end position="21"/>
    </location>
</feature>
<evidence type="ECO:0000313" key="3">
    <source>
        <dbReference type="Proteomes" id="UP001201812"/>
    </source>
</evidence>
<comment type="caution">
    <text evidence="2">The sequence shown here is derived from an EMBL/GenBank/DDBJ whole genome shotgun (WGS) entry which is preliminary data.</text>
</comment>
<feature type="region of interest" description="Disordered" evidence="1">
    <location>
        <begin position="1"/>
        <end position="28"/>
    </location>
</feature>
<dbReference type="Proteomes" id="UP001201812">
    <property type="component" value="Unassembled WGS sequence"/>
</dbReference>
<dbReference type="EMBL" id="JAKKPZ010000239">
    <property type="protein sequence ID" value="KAI1698028.1"/>
    <property type="molecule type" value="Genomic_DNA"/>
</dbReference>
<evidence type="ECO:0000313" key="2">
    <source>
        <dbReference type="EMBL" id="KAI1698028.1"/>
    </source>
</evidence>
<reference evidence="2" key="1">
    <citation type="submission" date="2022-01" db="EMBL/GenBank/DDBJ databases">
        <title>Genome Sequence Resource for Two Populations of Ditylenchus destructor, the Migratory Endoparasitic Phytonematode.</title>
        <authorList>
            <person name="Zhang H."/>
            <person name="Lin R."/>
            <person name="Xie B."/>
        </authorList>
    </citation>
    <scope>NUCLEOTIDE SEQUENCE</scope>
    <source>
        <strain evidence="2">BazhouSP</strain>
    </source>
</reference>
<protein>
    <submittedName>
        <fullName evidence="2">Uncharacterized protein</fullName>
    </submittedName>
</protein>
<accession>A0AAD4MM51</accession>
<feature type="region of interest" description="Disordered" evidence="1">
    <location>
        <begin position="89"/>
        <end position="108"/>
    </location>
</feature>
<keyword evidence="3" id="KW-1185">Reference proteome</keyword>
<evidence type="ECO:0000256" key="1">
    <source>
        <dbReference type="SAM" id="MobiDB-lite"/>
    </source>
</evidence>
<organism evidence="2 3">
    <name type="scientific">Ditylenchus destructor</name>
    <dbReference type="NCBI Taxonomy" id="166010"/>
    <lineage>
        <taxon>Eukaryota</taxon>
        <taxon>Metazoa</taxon>
        <taxon>Ecdysozoa</taxon>
        <taxon>Nematoda</taxon>
        <taxon>Chromadorea</taxon>
        <taxon>Rhabditida</taxon>
        <taxon>Tylenchina</taxon>
        <taxon>Tylenchomorpha</taxon>
        <taxon>Sphaerularioidea</taxon>
        <taxon>Anguinidae</taxon>
        <taxon>Anguininae</taxon>
        <taxon>Ditylenchus</taxon>
    </lineage>
</organism>
<name>A0AAD4MM51_9BILA</name>
<dbReference type="AlphaFoldDB" id="A0AAD4MM51"/>
<proteinExistence type="predicted"/>
<gene>
    <name evidence="2" type="ORF">DdX_18151</name>
</gene>
<sequence>MIEAKGSRGGGGFGETGGGDGQPPPDPNVKVCGGFLGCSDQGVALYVCMYQKSRPTLDKTCLVHFLSHFPLVWRRRVGHEATGRTVLRHHRRHQQGPEVSQQEPVKDRVKNELRKSIQDRIAKIQSDIYFMNY</sequence>